<gene>
    <name evidence="1" type="ORF">HETSPECPRED_007022</name>
</gene>
<protein>
    <recommendedName>
        <fullName evidence="3">Phosphoglycerate mutase-like protein</fullName>
    </recommendedName>
</protein>
<dbReference type="InterPro" id="IPR050275">
    <property type="entry name" value="PGM_Phosphatase"/>
</dbReference>
<evidence type="ECO:0000313" key="1">
    <source>
        <dbReference type="EMBL" id="CAF9907029.1"/>
    </source>
</evidence>
<dbReference type="Gene3D" id="3.40.50.1240">
    <property type="entry name" value="Phosphoglycerate mutase-like"/>
    <property type="match status" value="1"/>
</dbReference>
<accession>A0A8H3IB42</accession>
<dbReference type="OrthoDB" id="496981at2759"/>
<sequence>MPPTVHLIRHAQGYHNLSTANHDMPDPSLTPLGESQCRHLAQLFPYHPDIDLLVASPIRRTLYTALHSFPAELEKGMNVIALPEIQETSDLPCDTGSDVAILRDEFADKPVDLDLVVKGWNSKAGKWAATSTAIEKRAMEARVWLRGREEENIAVITHGGFLHFLTGDWTDSRRFEGTGWANCEYRSYRFSDDALDTNASMIETAQSRSRRRGTAKPLTKTERIQLRETAMKTWTNAGYQKAASEVELH</sequence>
<dbReference type="GO" id="GO:0005737">
    <property type="term" value="C:cytoplasm"/>
    <property type="evidence" value="ECO:0007669"/>
    <property type="project" value="TreeGrafter"/>
</dbReference>
<evidence type="ECO:0008006" key="3">
    <source>
        <dbReference type="Google" id="ProtNLM"/>
    </source>
</evidence>
<dbReference type="Pfam" id="PF00300">
    <property type="entry name" value="His_Phos_1"/>
    <property type="match status" value="1"/>
</dbReference>
<name>A0A8H3IB42_9LECA</name>
<dbReference type="AlphaFoldDB" id="A0A8H3IB42"/>
<dbReference type="SUPFAM" id="SSF53254">
    <property type="entry name" value="Phosphoglycerate mutase-like"/>
    <property type="match status" value="1"/>
</dbReference>
<keyword evidence="2" id="KW-1185">Reference proteome</keyword>
<comment type="caution">
    <text evidence="1">The sequence shown here is derived from an EMBL/GenBank/DDBJ whole genome shotgun (WGS) entry which is preliminary data.</text>
</comment>
<dbReference type="EMBL" id="CAJPDS010000005">
    <property type="protein sequence ID" value="CAF9907029.1"/>
    <property type="molecule type" value="Genomic_DNA"/>
</dbReference>
<proteinExistence type="predicted"/>
<dbReference type="Proteomes" id="UP000664521">
    <property type="component" value="Unassembled WGS sequence"/>
</dbReference>
<dbReference type="PANTHER" id="PTHR48100">
    <property type="entry name" value="BROAD-SPECIFICITY PHOSPHATASE YOR283W-RELATED"/>
    <property type="match status" value="1"/>
</dbReference>
<dbReference type="SMART" id="SM00855">
    <property type="entry name" value="PGAM"/>
    <property type="match status" value="1"/>
</dbReference>
<dbReference type="InterPro" id="IPR013078">
    <property type="entry name" value="His_Pase_superF_clade-1"/>
</dbReference>
<dbReference type="CDD" id="cd07067">
    <property type="entry name" value="HP_PGM_like"/>
    <property type="match status" value="1"/>
</dbReference>
<dbReference type="PANTHER" id="PTHR48100:SF54">
    <property type="entry name" value="PHOSPHATASE SPAC5H10.03-RELATED"/>
    <property type="match status" value="1"/>
</dbReference>
<evidence type="ECO:0000313" key="2">
    <source>
        <dbReference type="Proteomes" id="UP000664521"/>
    </source>
</evidence>
<reference evidence="1" key="1">
    <citation type="submission" date="2021-03" db="EMBL/GenBank/DDBJ databases">
        <authorList>
            <person name="Tagirdzhanova G."/>
        </authorList>
    </citation>
    <scope>NUCLEOTIDE SEQUENCE</scope>
</reference>
<dbReference type="InterPro" id="IPR029033">
    <property type="entry name" value="His_PPase_superfam"/>
</dbReference>
<dbReference type="GO" id="GO:0016791">
    <property type="term" value="F:phosphatase activity"/>
    <property type="evidence" value="ECO:0007669"/>
    <property type="project" value="TreeGrafter"/>
</dbReference>
<organism evidence="1 2">
    <name type="scientific">Heterodermia speciosa</name>
    <dbReference type="NCBI Taxonomy" id="116794"/>
    <lineage>
        <taxon>Eukaryota</taxon>
        <taxon>Fungi</taxon>
        <taxon>Dikarya</taxon>
        <taxon>Ascomycota</taxon>
        <taxon>Pezizomycotina</taxon>
        <taxon>Lecanoromycetes</taxon>
        <taxon>OSLEUM clade</taxon>
        <taxon>Lecanoromycetidae</taxon>
        <taxon>Caliciales</taxon>
        <taxon>Physciaceae</taxon>
        <taxon>Heterodermia</taxon>
    </lineage>
</organism>